<dbReference type="EMBL" id="JAUYZG010000008">
    <property type="protein sequence ID" value="KAK2900600.1"/>
    <property type="molecule type" value="Genomic_DNA"/>
</dbReference>
<feature type="domain" description="FIIND" evidence="3">
    <location>
        <begin position="1"/>
        <end position="214"/>
    </location>
</feature>
<dbReference type="GO" id="GO:0005829">
    <property type="term" value="C:cytosol"/>
    <property type="evidence" value="ECO:0007669"/>
    <property type="project" value="UniProtKB-SubCell"/>
</dbReference>
<dbReference type="Pfam" id="PF23679">
    <property type="entry name" value="UPA-FIIND"/>
    <property type="match status" value="1"/>
</dbReference>
<dbReference type="PROSITE" id="PS51830">
    <property type="entry name" value="FIIND"/>
    <property type="match status" value="1"/>
</dbReference>
<dbReference type="Gene3D" id="1.20.1000.10">
    <property type="entry name" value="Guanylate-binding protein, C-terminal domain"/>
    <property type="match status" value="1"/>
</dbReference>
<dbReference type="AlphaFoldDB" id="A0AA88PYW9"/>
<dbReference type="InterPro" id="IPR003191">
    <property type="entry name" value="Guanylate-bd/ATL_C"/>
</dbReference>
<name>A0AA88PYW9_9TELE</name>
<sequence>MKPAGPLYNIDCSAKSVSRLHLPHCVIFPDENKDSLAVAHFTGDNVEIIQPLKVTETHVMVDIRDLSCFVLVWIRSKFIPRIDGQVLLFLRTLTHEHKEKILNVHLLPGNVPISEVQLKHHKKSYIETSSQCCLFPDRKYRLCCQQEKCIVQPKTQTFKLNFGPNYHPTFEVFLDVNVEEIGLSIFDKPKKGKEVWHRQRILLTAPSKSVEPPAQTRIPETEFVNTHGDKLIKRALSGMAVADSLKSKNMITREMWTLGILAEVYVEPICSRNVLCLENTVMSLAKIENVQAVEEALQFYVTEMISMAELPMCPGELSDIHKTAEKAAIKVFITMSFNVGDVIYQQELMVKYLL</sequence>
<reference evidence="4" key="1">
    <citation type="submission" date="2023-08" db="EMBL/GenBank/DDBJ databases">
        <title>Chromosome-level Genome Assembly of mud carp (Cirrhinus molitorella).</title>
        <authorList>
            <person name="Liu H."/>
        </authorList>
    </citation>
    <scope>NUCLEOTIDE SEQUENCE</scope>
    <source>
        <strain evidence="4">Prfri</strain>
        <tissue evidence="4">Muscle</tissue>
    </source>
</reference>
<dbReference type="Pfam" id="PF02841">
    <property type="entry name" value="GBP_C"/>
    <property type="match status" value="1"/>
</dbReference>
<dbReference type="Proteomes" id="UP001187343">
    <property type="component" value="Unassembled WGS sequence"/>
</dbReference>
<evidence type="ECO:0000259" key="3">
    <source>
        <dbReference type="PROSITE" id="PS51830"/>
    </source>
</evidence>
<dbReference type="GO" id="GO:0003924">
    <property type="term" value="F:GTPase activity"/>
    <property type="evidence" value="ECO:0007669"/>
    <property type="project" value="InterPro"/>
</dbReference>
<dbReference type="Pfam" id="PF13553">
    <property type="entry name" value="FIIND"/>
    <property type="match status" value="1"/>
</dbReference>
<comment type="caution">
    <text evidence="4">The sequence shown here is derived from an EMBL/GenBank/DDBJ whole genome shotgun (WGS) entry which is preliminary data.</text>
</comment>
<dbReference type="InterPro" id="IPR036543">
    <property type="entry name" value="Guanylate-bd_C_sf"/>
</dbReference>
<dbReference type="GO" id="GO:0005525">
    <property type="term" value="F:GTP binding"/>
    <property type="evidence" value="ECO:0007669"/>
    <property type="project" value="InterPro"/>
</dbReference>
<protein>
    <recommendedName>
        <fullName evidence="3">FIIND domain-containing protein</fullName>
    </recommendedName>
</protein>
<accession>A0AA88PYW9</accession>
<organism evidence="4 5">
    <name type="scientific">Cirrhinus molitorella</name>
    <name type="common">mud carp</name>
    <dbReference type="NCBI Taxonomy" id="172907"/>
    <lineage>
        <taxon>Eukaryota</taxon>
        <taxon>Metazoa</taxon>
        <taxon>Chordata</taxon>
        <taxon>Craniata</taxon>
        <taxon>Vertebrata</taxon>
        <taxon>Euteleostomi</taxon>
        <taxon>Actinopterygii</taxon>
        <taxon>Neopterygii</taxon>
        <taxon>Teleostei</taxon>
        <taxon>Ostariophysi</taxon>
        <taxon>Cypriniformes</taxon>
        <taxon>Cyprinidae</taxon>
        <taxon>Labeoninae</taxon>
        <taxon>Labeonini</taxon>
        <taxon>Cirrhinus</taxon>
    </lineage>
</organism>
<comment type="subcellular location">
    <subcellularLocation>
        <location evidence="1">Cytoplasm</location>
        <location evidence="1">Cytosol</location>
    </subcellularLocation>
</comment>
<keyword evidence="2" id="KW-0963">Cytoplasm</keyword>
<proteinExistence type="predicted"/>
<dbReference type="PANTHER" id="PTHR10751">
    <property type="entry name" value="GUANYLATE BINDING PROTEIN"/>
    <property type="match status" value="1"/>
</dbReference>
<gene>
    <name evidence="4" type="ORF">Q8A67_008715</name>
</gene>
<evidence type="ECO:0000256" key="2">
    <source>
        <dbReference type="ARBA" id="ARBA00022490"/>
    </source>
</evidence>
<keyword evidence="5" id="KW-1185">Reference proteome</keyword>
<dbReference type="InterPro" id="IPR025307">
    <property type="entry name" value="FIIND_dom"/>
</dbReference>
<evidence type="ECO:0000256" key="1">
    <source>
        <dbReference type="ARBA" id="ARBA00004514"/>
    </source>
</evidence>
<dbReference type="SUPFAM" id="SSF48340">
    <property type="entry name" value="Interferon-induced guanylate-binding protein 1 (GBP1), C-terminal domain"/>
    <property type="match status" value="1"/>
</dbReference>
<evidence type="ECO:0000313" key="5">
    <source>
        <dbReference type="Proteomes" id="UP001187343"/>
    </source>
</evidence>
<evidence type="ECO:0000313" key="4">
    <source>
        <dbReference type="EMBL" id="KAK2900600.1"/>
    </source>
</evidence>